<dbReference type="InterPro" id="IPR006076">
    <property type="entry name" value="FAD-dep_OxRdtase"/>
</dbReference>
<dbReference type="Pfam" id="PF01266">
    <property type="entry name" value="DAO"/>
    <property type="match status" value="1"/>
</dbReference>
<evidence type="ECO:0000313" key="8">
    <source>
        <dbReference type="EMBL" id="CEH14058.1"/>
    </source>
</evidence>
<comment type="cofactor">
    <cofactor evidence="1">
        <name>FAD</name>
        <dbReference type="ChEBI" id="CHEBI:57692"/>
    </cofactor>
</comment>
<keyword evidence="3" id="KW-0285">Flavoprotein</keyword>
<evidence type="ECO:0000256" key="1">
    <source>
        <dbReference type="ARBA" id="ARBA00001974"/>
    </source>
</evidence>
<evidence type="ECO:0000256" key="3">
    <source>
        <dbReference type="ARBA" id="ARBA00022630"/>
    </source>
</evidence>
<dbReference type="Gene3D" id="3.50.50.60">
    <property type="entry name" value="FAD/NAD(P)-binding domain"/>
    <property type="match status" value="1"/>
</dbReference>
<dbReference type="PANTHER" id="PTHR10961">
    <property type="entry name" value="PEROXISOMAL SARCOSINE OXIDASE"/>
    <property type="match status" value="1"/>
</dbReference>
<reference evidence="8 9" key="1">
    <citation type="submission" date="2014-09" db="EMBL/GenBank/DDBJ databases">
        <authorList>
            <person name="Magalhaes I.L.F."/>
            <person name="Oliveira U."/>
            <person name="Santos F.R."/>
            <person name="Vidigal T.H.D.A."/>
            <person name="Brescovit A.D."/>
            <person name="Santos A.J."/>
        </authorList>
    </citation>
    <scope>NUCLEOTIDE SEQUENCE [LARGE SCALE GENOMIC DNA]</scope>
</reference>
<feature type="compositionally biased region" description="Polar residues" evidence="6">
    <location>
        <begin position="145"/>
        <end position="158"/>
    </location>
</feature>
<evidence type="ECO:0000256" key="5">
    <source>
        <dbReference type="ARBA" id="ARBA00023002"/>
    </source>
</evidence>
<dbReference type="GO" id="GO:0050660">
    <property type="term" value="F:flavin adenine dinucleotide binding"/>
    <property type="evidence" value="ECO:0007669"/>
    <property type="project" value="InterPro"/>
</dbReference>
<dbReference type="OrthoDB" id="2219495at2759"/>
<dbReference type="SUPFAM" id="SSF51905">
    <property type="entry name" value="FAD/NAD(P)-binding domain"/>
    <property type="match status" value="1"/>
</dbReference>
<keyword evidence="5" id="KW-0560">Oxidoreductase</keyword>
<evidence type="ECO:0000313" key="9">
    <source>
        <dbReference type="Proteomes" id="UP000054845"/>
    </source>
</evidence>
<keyword evidence="4" id="KW-0274">FAD</keyword>
<dbReference type="STRING" id="401625.A0A0N7L9K7"/>
<dbReference type="InterPro" id="IPR036188">
    <property type="entry name" value="FAD/NAD-bd_sf"/>
</dbReference>
<keyword evidence="9" id="KW-1185">Reference proteome</keyword>
<evidence type="ECO:0000256" key="2">
    <source>
        <dbReference type="ARBA" id="ARBA00010989"/>
    </source>
</evidence>
<evidence type="ECO:0000259" key="7">
    <source>
        <dbReference type="Pfam" id="PF01266"/>
    </source>
</evidence>
<comment type="similarity">
    <text evidence="2">Belongs to the MSOX/MTOX family.</text>
</comment>
<dbReference type="GO" id="GO:0008115">
    <property type="term" value="F:sarcosine oxidase activity"/>
    <property type="evidence" value="ECO:0007669"/>
    <property type="project" value="TreeGrafter"/>
</dbReference>
<dbReference type="GO" id="GO:0050031">
    <property type="term" value="F:L-pipecolate oxidase activity"/>
    <property type="evidence" value="ECO:0007669"/>
    <property type="project" value="TreeGrafter"/>
</dbReference>
<dbReference type="PANTHER" id="PTHR10961:SF46">
    <property type="entry name" value="PEROXISOMAL SARCOSINE OXIDASE"/>
    <property type="match status" value="1"/>
</dbReference>
<evidence type="ECO:0000256" key="4">
    <source>
        <dbReference type="ARBA" id="ARBA00022827"/>
    </source>
</evidence>
<sequence length="498" mass="54163">MHAAASQAGDDEEVVVHGHIVIGSGVFGSSTALALSRLGHSVTVLDRSASGYCAPDAASNDLNKIVRADYKDEHYARLAKMAIELWRRDDRLRQCYHEVGLLLHSGASNPDGQVYVKKGLSTALRDAHQEQGSSSSSERVHPSSATVESGKTTGSVGTSMPAPLPRLAYELTSEEQTSSVFAADLQLGVGLKGIGKTQQAYINPRAGWAEAQKATNIVLDQAKELGARVLSNANVVELLHDDQLRFYGARLQDGRVVRTSNCDAHVICCVGSWSTKFLHSALPPKIQRPPSTSSAQCVLLLRVKNAQLRRQMKGIPVVLNFDTGFYAFEPNDEGLLKCAIHGQGHAYPEPPCAPQSSYPNFAQGQQSDAADSSSERAPNTFLPADKQEKMLKELYGLYPELADPDNAQVVQSRICWYSDSVDEEWLIDYVPGTRALVVCCADSGHAFKFLPLLGSLVTSRMQLTDKPLTPHQSKVWSFAHHLQAVAAHRTDLNIRGQI</sequence>
<evidence type="ECO:0000256" key="6">
    <source>
        <dbReference type="SAM" id="MobiDB-lite"/>
    </source>
</evidence>
<proteinExistence type="inferred from homology"/>
<dbReference type="Proteomes" id="UP000054845">
    <property type="component" value="Unassembled WGS sequence"/>
</dbReference>
<dbReference type="Gene3D" id="3.30.9.10">
    <property type="entry name" value="D-Amino Acid Oxidase, subunit A, domain 2"/>
    <property type="match status" value="1"/>
</dbReference>
<feature type="region of interest" description="Disordered" evidence="6">
    <location>
        <begin position="125"/>
        <end position="160"/>
    </location>
</feature>
<feature type="domain" description="FAD dependent oxidoreductase" evidence="7">
    <location>
        <begin position="20"/>
        <end position="459"/>
    </location>
</feature>
<dbReference type="AlphaFoldDB" id="A0A0N7L9K7"/>
<name>A0A0N7L9K7_9BASI</name>
<accession>A0A0N7L9K7</accession>
<dbReference type="InterPro" id="IPR045170">
    <property type="entry name" value="MTOX"/>
</dbReference>
<organism evidence="8 9">
    <name type="scientific">Ceraceosorus bombacis</name>
    <dbReference type="NCBI Taxonomy" id="401625"/>
    <lineage>
        <taxon>Eukaryota</taxon>
        <taxon>Fungi</taxon>
        <taxon>Dikarya</taxon>
        <taxon>Basidiomycota</taxon>
        <taxon>Ustilaginomycotina</taxon>
        <taxon>Exobasidiomycetes</taxon>
        <taxon>Ceraceosorales</taxon>
        <taxon>Ceraceosoraceae</taxon>
        <taxon>Ceraceosorus</taxon>
    </lineage>
</organism>
<protein>
    <submittedName>
        <fullName evidence="8">FAD-dependent oxidoreductase</fullName>
    </submittedName>
</protein>
<dbReference type="GO" id="GO:0004657">
    <property type="term" value="F:proline dehydrogenase activity"/>
    <property type="evidence" value="ECO:0007669"/>
    <property type="project" value="TreeGrafter"/>
</dbReference>
<dbReference type="EMBL" id="CCYA01000240">
    <property type="protein sequence ID" value="CEH14058.1"/>
    <property type="molecule type" value="Genomic_DNA"/>
</dbReference>
<feature type="region of interest" description="Disordered" evidence="6">
    <location>
        <begin position="357"/>
        <end position="382"/>
    </location>
</feature>